<dbReference type="InterPro" id="IPR009579">
    <property type="entry name" value="DUF1192"/>
</dbReference>
<sequence length="79" mass="8928">MLPRKKIRTGGKTMPLDDDNEARKPPKGQYIIGADLEEHSVEALEGFVADLRREIERLEAAITKKGSGRETAESFFRKK</sequence>
<evidence type="ECO:0000256" key="1">
    <source>
        <dbReference type="SAM" id="MobiDB-lite"/>
    </source>
</evidence>
<gene>
    <name evidence="2" type="ORF">FF124_07990</name>
</gene>
<name>A0A5C4JSL8_9HYPH</name>
<organism evidence="2 3">
    <name type="scientific">Martelella lutilitoris</name>
    <dbReference type="NCBI Taxonomy" id="2583532"/>
    <lineage>
        <taxon>Bacteria</taxon>
        <taxon>Pseudomonadati</taxon>
        <taxon>Pseudomonadota</taxon>
        <taxon>Alphaproteobacteria</taxon>
        <taxon>Hyphomicrobiales</taxon>
        <taxon>Aurantimonadaceae</taxon>
        <taxon>Martelella</taxon>
    </lineage>
</organism>
<keyword evidence="3" id="KW-1185">Reference proteome</keyword>
<dbReference type="Proteomes" id="UP000307874">
    <property type="component" value="Unassembled WGS sequence"/>
</dbReference>
<evidence type="ECO:0000313" key="3">
    <source>
        <dbReference type="Proteomes" id="UP000307874"/>
    </source>
</evidence>
<accession>A0A5C4JSL8</accession>
<reference evidence="2 3" key="1">
    <citation type="submission" date="2019-06" db="EMBL/GenBank/DDBJ databases">
        <title>Martelella lutilitoris sp. nov., isolated from a tidal mudflat.</title>
        <authorList>
            <person name="Kim Y.-J."/>
        </authorList>
    </citation>
    <scope>NUCLEOTIDE SEQUENCE [LARGE SCALE GENOMIC DNA]</scope>
    <source>
        <strain evidence="2 3">GH2-6</strain>
    </source>
</reference>
<feature type="region of interest" description="Disordered" evidence="1">
    <location>
        <begin position="1"/>
        <end position="26"/>
    </location>
</feature>
<dbReference type="Pfam" id="PF06698">
    <property type="entry name" value="DUF1192"/>
    <property type="match status" value="1"/>
</dbReference>
<dbReference type="EMBL" id="VCLB01000004">
    <property type="protein sequence ID" value="TNB48267.1"/>
    <property type="molecule type" value="Genomic_DNA"/>
</dbReference>
<evidence type="ECO:0000313" key="2">
    <source>
        <dbReference type="EMBL" id="TNB48267.1"/>
    </source>
</evidence>
<proteinExistence type="predicted"/>
<dbReference type="OrthoDB" id="7916977at2"/>
<dbReference type="AlphaFoldDB" id="A0A5C4JSL8"/>
<comment type="caution">
    <text evidence="2">The sequence shown here is derived from an EMBL/GenBank/DDBJ whole genome shotgun (WGS) entry which is preliminary data.</text>
</comment>
<protein>
    <submittedName>
        <fullName evidence="2">DUF1192 domain-containing protein</fullName>
    </submittedName>
</protein>